<evidence type="ECO:0000313" key="3">
    <source>
        <dbReference type="Proteomes" id="UP001595817"/>
    </source>
</evidence>
<dbReference type="Gene3D" id="3.30.200.20">
    <property type="entry name" value="Phosphorylase Kinase, domain 1"/>
    <property type="match status" value="1"/>
</dbReference>
<evidence type="ECO:0000259" key="1">
    <source>
        <dbReference type="Pfam" id="PF01636"/>
    </source>
</evidence>
<protein>
    <submittedName>
        <fullName evidence="2">Phosphotransferase family protein</fullName>
    </submittedName>
</protein>
<name>A0ABV8X1F4_9LACT</name>
<dbReference type="PANTHER" id="PTHR21310:SF15">
    <property type="entry name" value="AMINOGLYCOSIDE PHOSPHOTRANSFERASE DOMAIN-CONTAINING PROTEIN"/>
    <property type="match status" value="1"/>
</dbReference>
<dbReference type="InterPro" id="IPR002575">
    <property type="entry name" value="Aminoglycoside_PTrfase"/>
</dbReference>
<gene>
    <name evidence="2" type="ORF">ACFOZY_00700</name>
</gene>
<sequence length="287" mass="33216">MKNYIERINQIYSELQIQTATPNDIGQNNDVLVINDSLIFRFPKYQNGIERLAEEKEILNRVRKFVSLPTPKFKYQSFDEPEVGKVFVGYEIIEGVPFWKESFYEIKDAKLKREIAEQLTTFLKELHSIPKIELVEIGLKEHHPIEVMAEMHKKIQEKLFSFMRADAKEEITLSFKDFLENNREIETALIHGDFGSSNILWDPTLKEITGVIDFGGSGLGDPAYDLAGILSSFGEDFYRLCLSLYPNGEEISERVKFYRSTFALQEALHGIEHNDEEAFEAGIKNYR</sequence>
<dbReference type="Gene3D" id="3.90.1200.10">
    <property type="match status" value="1"/>
</dbReference>
<dbReference type="Pfam" id="PF01636">
    <property type="entry name" value="APH"/>
    <property type="match status" value="1"/>
</dbReference>
<keyword evidence="3" id="KW-1185">Reference proteome</keyword>
<accession>A0ABV8X1F4</accession>
<dbReference type="InterPro" id="IPR051678">
    <property type="entry name" value="AGP_Transferase"/>
</dbReference>
<reference evidence="3" key="1">
    <citation type="journal article" date="2019" name="Int. J. Syst. Evol. Microbiol.">
        <title>The Global Catalogue of Microorganisms (GCM) 10K type strain sequencing project: providing services to taxonomists for standard genome sequencing and annotation.</title>
        <authorList>
            <consortium name="The Broad Institute Genomics Platform"/>
            <consortium name="The Broad Institute Genome Sequencing Center for Infectious Disease"/>
            <person name="Wu L."/>
            <person name="Ma J."/>
        </authorList>
    </citation>
    <scope>NUCLEOTIDE SEQUENCE [LARGE SCALE GENOMIC DNA]</scope>
    <source>
        <strain evidence="3">CCUG 59778</strain>
    </source>
</reference>
<evidence type="ECO:0000313" key="2">
    <source>
        <dbReference type="EMBL" id="MFC4408944.1"/>
    </source>
</evidence>
<dbReference type="RefSeq" id="WP_378151177.1">
    <property type="nucleotide sequence ID" value="NZ_JBHSEC010000001.1"/>
</dbReference>
<dbReference type="InterPro" id="IPR011009">
    <property type="entry name" value="Kinase-like_dom_sf"/>
</dbReference>
<organism evidence="2 3">
    <name type="scientific">Chungangia koreensis</name>
    <dbReference type="NCBI Taxonomy" id="752657"/>
    <lineage>
        <taxon>Bacteria</taxon>
        <taxon>Bacillati</taxon>
        <taxon>Bacillota</taxon>
        <taxon>Bacilli</taxon>
        <taxon>Lactobacillales</taxon>
        <taxon>Chungangia</taxon>
    </lineage>
</organism>
<dbReference type="Proteomes" id="UP001595817">
    <property type="component" value="Unassembled WGS sequence"/>
</dbReference>
<proteinExistence type="predicted"/>
<feature type="domain" description="Aminoglycoside phosphotransferase" evidence="1">
    <location>
        <begin position="20"/>
        <end position="237"/>
    </location>
</feature>
<dbReference type="SUPFAM" id="SSF56112">
    <property type="entry name" value="Protein kinase-like (PK-like)"/>
    <property type="match status" value="1"/>
</dbReference>
<dbReference type="EMBL" id="JBHSEC010000001">
    <property type="protein sequence ID" value="MFC4408944.1"/>
    <property type="molecule type" value="Genomic_DNA"/>
</dbReference>
<dbReference type="PANTHER" id="PTHR21310">
    <property type="entry name" value="AMINOGLYCOSIDE PHOSPHOTRANSFERASE-RELATED-RELATED"/>
    <property type="match status" value="1"/>
</dbReference>
<comment type="caution">
    <text evidence="2">The sequence shown here is derived from an EMBL/GenBank/DDBJ whole genome shotgun (WGS) entry which is preliminary data.</text>
</comment>